<keyword evidence="1" id="KW-0472">Membrane</keyword>
<dbReference type="STRING" id="333140.AWW68_05380"/>
<dbReference type="GO" id="GO:0004713">
    <property type="term" value="F:protein tyrosine kinase activity"/>
    <property type="evidence" value="ECO:0007669"/>
    <property type="project" value="TreeGrafter"/>
</dbReference>
<dbReference type="RefSeq" id="WP_068217457.1">
    <property type="nucleotide sequence ID" value="NZ_CP139724.1"/>
</dbReference>
<reference evidence="2 3" key="1">
    <citation type="submission" date="2016-01" db="EMBL/GenBank/DDBJ databases">
        <title>Genome sequencing of Roseivirga spongicola UST030701-084.</title>
        <authorList>
            <person name="Selvaratnam C."/>
            <person name="Thevarajoo S."/>
            <person name="Goh K.M."/>
            <person name="Ee R."/>
            <person name="Chan K.-G."/>
            <person name="Chong C.S."/>
        </authorList>
    </citation>
    <scope>NUCLEOTIDE SEQUENCE [LARGE SCALE GENOMIC DNA]</scope>
    <source>
        <strain evidence="2 3">UST030701-084</strain>
    </source>
</reference>
<proteinExistence type="predicted"/>
<dbReference type="AlphaFoldDB" id="A0A150XHK3"/>
<dbReference type="Proteomes" id="UP000075606">
    <property type="component" value="Unassembled WGS sequence"/>
</dbReference>
<evidence type="ECO:0000313" key="2">
    <source>
        <dbReference type="EMBL" id="KYG78199.1"/>
    </source>
</evidence>
<dbReference type="InterPro" id="IPR050445">
    <property type="entry name" value="Bact_polysacc_biosynth/exp"/>
</dbReference>
<dbReference type="PANTHER" id="PTHR32309:SF13">
    <property type="entry name" value="FERRIC ENTEROBACTIN TRANSPORT PROTEIN FEPE"/>
    <property type="match status" value="1"/>
</dbReference>
<protein>
    <recommendedName>
        <fullName evidence="4">Polysaccharide chain length determinant N-terminal domain-containing protein</fullName>
    </recommendedName>
</protein>
<organism evidence="2 3">
    <name type="scientific">Roseivirga spongicola</name>
    <dbReference type="NCBI Taxonomy" id="333140"/>
    <lineage>
        <taxon>Bacteria</taxon>
        <taxon>Pseudomonadati</taxon>
        <taxon>Bacteroidota</taxon>
        <taxon>Cytophagia</taxon>
        <taxon>Cytophagales</taxon>
        <taxon>Roseivirgaceae</taxon>
        <taxon>Roseivirga</taxon>
    </lineage>
</organism>
<comment type="caution">
    <text evidence="2">The sequence shown here is derived from an EMBL/GenBank/DDBJ whole genome shotgun (WGS) entry which is preliminary data.</text>
</comment>
<dbReference type="GO" id="GO:0005886">
    <property type="term" value="C:plasma membrane"/>
    <property type="evidence" value="ECO:0007669"/>
    <property type="project" value="TreeGrafter"/>
</dbReference>
<keyword evidence="1" id="KW-1133">Transmembrane helix</keyword>
<dbReference type="EMBL" id="LRPC01000001">
    <property type="protein sequence ID" value="KYG78199.1"/>
    <property type="molecule type" value="Genomic_DNA"/>
</dbReference>
<accession>A0A150XHK3</accession>
<gene>
    <name evidence="2" type="ORF">AWW68_05380</name>
</gene>
<evidence type="ECO:0008006" key="4">
    <source>
        <dbReference type="Google" id="ProtNLM"/>
    </source>
</evidence>
<dbReference type="PANTHER" id="PTHR32309">
    <property type="entry name" value="TYROSINE-PROTEIN KINASE"/>
    <property type="match status" value="1"/>
</dbReference>
<evidence type="ECO:0000256" key="1">
    <source>
        <dbReference type="SAM" id="Phobius"/>
    </source>
</evidence>
<keyword evidence="1" id="KW-0812">Transmembrane</keyword>
<name>A0A150XHK3_9BACT</name>
<sequence length="358" mass="40807">MDSQDNYIGEGKISLGYLIQRLRYWVLFILSKWLKIGLGTVVVLLLVVGYNYLKPKVFTAKATFVLDNDSSGGLGDLGSIASLAGINVGGIAEGGILFQIDNIQELYRSNRMLEKTLLSPIIIDREKVLLINRFAESNKLTNKWLDEGVELARFNTDRESFTRKQDSLLLESIKLVKEKFLFIDKPNRKTTILEIGFRHEDEFLAKLFTETHVRNVNEFYLETKTKKSLANLRILQNQADSIKRVLDESLLNLARIDETMPNPNPLYKTSQVPYQKAMIDVQANSSIYQEVVKQLELAKVAHRNQMPLIQVIDKPILPLPDNQWSLFKALVIGGFVGLCLMTLYFLIKEVVDRAILEI</sequence>
<evidence type="ECO:0000313" key="3">
    <source>
        <dbReference type="Proteomes" id="UP000075606"/>
    </source>
</evidence>
<keyword evidence="3" id="KW-1185">Reference proteome</keyword>
<feature type="transmembrane region" description="Helical" evidence="1">
    <location>
        <begin position="33"/>
        <end position="53"/>
    </location>
</feature>
<feature type="transmembrane region" description="Helical" evidence="1">
    <location>
        <begin position="326"/>
        <end position="347"/>
    </location>
</feature>
<dbReference type="OrthoDB" id="745212at2"/>